<evidence type="ECO:0000313" key="3">
    <source>
        <dbReference type="Proteomes" id="UP001232750"/>
    </source>
</evidence>
<evidence type="ECO:0008006" key="4">
    <source>
        <dbReference type="Google" id="ProtNLM"/>
    </source>
</evidence>
<dbReference type="RefSeq" id="WP_283833179.1">
    <property type="nucleotide sequence ID" value="NZ_JASJEU010000025.1"/>
</dbReference>
<reference evidence="2 3" key="1">
    <citation type="submission" date="2023-05" db="EMBL/GenBank/DDBJ databases">
        <title>Gordonibacter KGMB12511T sp. nov., isolated from faeces of healthy Korean.</title>
        <authorList>
            <person name="Kim H.S."/>
            <person name="Kim J.-S."/>
            <person name="Suh M.K."/>
            <person name="Eom M.K."/>
            <person name="Do H.E."/>
            <person name="Lee J.-S."/>
        </authorList>
    </citation>
    <scope>NUCLEOTIDE SEQUENCE [LARGE SCALE GENOMIC DNA]</scope>
    <source>
        <strain evidence="2 3">KGMB12511</strain>
    </source>
</reference>
<comment type="caution">
    <text evidence="2">The sequence shown here is derived from an EMBL/GenBank/DDBJ whole genome shotgun (WGS) entry which is preliminary data.</text>
</comment>
<sequence length="96" mass="10695">MEAIFPVTALQKQQGEVKKAAREGIVRITENGRGAFVFCSDEVFEQKLRQVAEDAAYEARIATVIERGRHDIEAGRLYRGTESAFAEIEKRAASHA</sequence>
<dbReference type="Proteomes" id="UP001232750">
    <property type="component" value="Unassembled WGS sequence"/>
</dbReference>
<organism evidence="2 3">
    <name type="scientific">Gordonibacter faecis</name>
    <dbReference type="NCBI Taxonomy" id="3047475"/>
    <lineage>
        <taxon>Bacteria</taxon>
        <taxon>Bacillati</taxon>
        <taxon>Actinomycetota</taxon>
        <taxon>Coriobacteriia</taxon>
        <taxon>Eggerthellales</taxon>
        <taxon>Eggerthellaceae</taxon>
        <taxon>Gordonibacter</taxon>
    </lineage>
</organism>
<dbReference type="InterPro" id="IPR036165">
    <property type="entry name" value="YefM-like_sf"/>
</dbReference>
<protein>
    <recommendedName>
        <fullName evidence="4">Prevent-host-death protein</fullName>
    </recommendedName>
</protein>
<proteinExistence type="inferred from homology"/>
<evidence type="ECO:0000256" key="1">
    <source>
        <dbReference type="ARBA" id="ARBA00009981"/>
    </source>
</evidence>
<name>A0ABT7DRD3_9ACTN</name>
<dbReference type="SUPFAM" id="SSF143120">
    <property type="entry name" value="YefM-like"/>
    <property type="match status" value="1"/>
</dbReference>
<accession>A0ABT7DRD3</accession>
<evidence type="ECO:0000313" key="2">
    <source>
        <dbReference type="EMBL" id="MDJ1651827.1"/>
    </source>
</evidence>
<comment type="similarity">
    <text evidence="1">Belongs to the phD/YefM antitoxin family.</text>
</comment>
<gene>
    <name evidence="2" type="ORF">QNJ86_13535</name>
</gene>
<keyword evidence="3" id="KW-1185">Reference proteome</keyword>
<dbReference type="EMBL" id="JASJEU010000025">
    <property type="protein sequence ID" value="MDJ1651827.1"/>
    <property type="molecule type" value="Genomic_DNA"/>
</dbReference>